<accession>A0ACB6Z585</accession>
<keyword evidence="2" id="KW-1185">Reference proteome</keyword>
<evidence type="ECO:0000313" key="2">
    <source>
        <dbReference type="Proteomes" id="UP000886501"/>
    </source>
</evidence>
<organism evidence="1 2">
    <name type="scientific">Thelephora ganbajun</name>
    <name type="common">Ganba fungus</name>
    <dbReference type="NCBI Taxonomy" id="370292"/>
    <lineage>
        <taxon>Eukaryota</taxon>
        <taxon>Fungi</taxon>
        <taxon>Dikarya</taxon>
        <taxon>Basidiomycota</taxon>
        <taxon>Agaricomycotina</taxon>
        <taxon>Agaricomycetes</taxon>
        <taxon>Thelephorales</taxon>
        <taxon>Thelephoraceae</taxon>
        <taxon>Thelephora</taxon>
    </lineage>
</organism>
<reference evidence="1" key="2">
    <citation type="journal article" date="2020" name="Nat. Commun.">
        <title>Large-scale genome sequencing of mycorrhizal fungi provides insights into the early evolution of symbiotic traits.</title>
        <authorList>
            <person name="Miyauchi S."/>
            <person name="Kiss E."/>
            <person name="Kuo A."/>
            <person name="Drula E."/>
            <person name="Kohler A."/>
            <person name="Sanchez-Garcia M."/>
            <person name="Morin E."/>
            <person name="Andreopoulos B."/>
            <person name="Barry K.W."/>
            <person name="Bonito G."/>
            <person name="Buee M."/>
            <person name="Carver A."/>
            <person name="Chen C."/>
            <person name="Cichocki N."/>
            <person name="Clum A."/>
            <person name="Culley D."/>
            <person name="Crous P.W."/>
            <person name="Fauchery L."/>
            <person name="Girlanda M."/>
            <person name="Hayes R.D."/>
            <person name="Keri Z."/>
            <person name="LaButti K."/>
            <person name="Lipzen A."/>
            <person name="Lombard V."/>
            <person name="Magnuson J."/>
            <person name="Maillard F."/>
            <person name="Murat C."/>
            <person name="Nolan M."/>
            <person name="Ohm R.A."/>
            <person name="Pangilinan J."/>
            <person name="Pereira M.F."/>
            <person name="Perotto S."/>
            <person name="Peter M."/>
            <person name="Pfister S."/>
            <person name="Riley R."/>
            <person name="Sitrit Y."/>
            <person name="Stielow J.B."/>
            <person name="Szollosi G."/>
            <person name="Zifcakova L."/>
            <person name="Stursova M."/>
            <person name="Spatafora J.W."/>
            <person name="Tedersoo L."/>
            <person name="Vaario L.M."/>
            <person name="Yamada A."/>
            <person name="Yan M."/>
            <person name="Wang P."/>
            <person name="Xu J."/>
            <person name="Bruns T."/>
            <person name="Baldrian P."/>
            <person name="Vilgalys R."/>
            <person name="Dunand C."/>
            <person name="Henrissat B."/>
            <person name="Grigoriev I.V."/>
            <person name="Hibbett D."/>
            <person name="Nagy L.G."/>
            <person name="Martin F.M."/>
        </authorList>
    </citation>
    <scope>NUCLEOTIDE SEQUENCE</scope>
    <source>
        <strain evidence="1">P2</strain>
    </source>
</reference>
<proteinExistence type="predicted"/>
<name>A0ACB6Z585_THEGA</name>
<dbReference type="Proteomes" id="UP000886501">
    <property type="component" value="Unassembled WGS sequence"/>
</dbReference>
<gene>
    <name evidence="1" type="ORF">BDM02DRAFT_3121158</name>
</gene>
<reference evidence="1" key="1">
    <citation type="submission" date="2019-10" db="EMBL/GenBank/DDBJ databases">
        <authorList>
            <consortium name="DOE Joint Genome Institute"/>
            <person name="Kuo A."/>
            <person name="Miyauchi S."/>
            <person name="Kiss E."/>
            <person name="Drula E."/>
            <person name="Kohler A."/>
            <person name="Sanchez-Garcia M."/>
            <person name="Andreopoulos B."/>
            <person name="Barry K.W."/>
            <person name="Bonito G."/>
            <person name="Buee M."/>
            <person name="Carver A."/>
            <person name="Chen C."/>
            <person name="Cichocki N."/>
            <person name="Clum A."/>
            <person name="Culley D."/>
            <person name="Crous P.W."/>
            <person name="Fauchery L."/>
            <person name="Girlanda M."/>
            <person name="Hayes R."/>
            <person name="Keri Z."/>
            <person name="Labutti K."/>
            <person name="Lipzen A."/>
            <person name="Lombard V."/>
            <person name="Magnuson J."/>
            <person name="Maillard F."/>
            <person name="Morin E."/>
            <person name="Murat C."/>
            <person name="Nolan M."/>
            <person name="Ohm R."/>
            <person name="Pangilinan J."/>
            <person name="Pereira M."/>
            <person name="Perotto S."/>
            <person name="Peter M."/>
            <person name="Riley R."/>
            <person name="Sitrit Y."/>
            <person name="Stielow B."/>
            <person name="Szollosi G."/>
            <person name="Zifcakova L."/>
            <person name="Stursova M."/>
            <person name="Spatafora J.W."/>
            <person name="Tedersoo L."/>
            <person name="Vaario L.-M."/>
            <person name="Yamada A."/>
            <person name="Yan M."/>
            <person name="Wang P."/>
            <person name="Xu J."/>
            <person name="Bruns T."/>
            <person name="Baldrian P."/>
            <person name="Vilgalys R."/>
            <person name="Henrissat B."/>
            <person name="Grigoriev I.V."/>
            <person name="Hibbett D."/>
            <person name="Nagy L.G."/>
            <person name="Martin F.M."/>
        </authorList>
    </citation>
    <scope>NUCLEOTIDE SEQUENCE</scope>
    <source>
        <strain evidence="1">P2</strain>
    </source>
</reference>
<sequence>MAPLRVGYVREHFSSPLLQFAEEDQGKTFTLVECPSGTGQLISRLTNDEIDVVIALTDALISGIAKGSKAYKLVGSYVTSPLNWAVVTGKSSPFNSIADLIDTTIGISRHGSGSQTMAFVMALQQGWSPTTLKFQVNNDIKGLINSVNDSSTSAFMWEWFTTKPWLDSGEVRFVGSIPTPWPSWLIAAHPSPKRAPKEAVRGFLNSLTGYVTKFDSQDSRESTNVSFIQKTWGCPEADIKEWMSTVKYTNDCATISSAVLSEVLRILSTAGFIASPEGATKVVQSIFVDTEVARII</sequence>
<protein>
    <submittedName>
        <fullName evidence="1">Periplasmic binding protein-like II</fullName>
    </submittedName>
</protein>
<evidence type="ECO:0000313" key="1">
    <source>
        <dbReference type="EMBL" id="KAF9644889.1"/>
    </source>
</evidence>
<dbReference type="EMBL" id="MU118114">
    <property type="protein sequence ID" value="KAF9644889.1"/>
    <property type="molecule type" value="Genomic_DNA"/>
</dbReference>
<comment type="caution">
    <text evidence="1">The sequence shown here is derived from an EMBL/GenBank/DDBJ whole genome shotgun (WGS) entry which is preliminary data.</text>
</comment>